<sequence length="453" mass="52244">MKLCTLKIIEQEEDILGFPQSWNHIKPVKVSFGGRTKEVHSAPLTITDHTFLLSRSLAEKLSIPLTIRRLHVIQKEDTLHFGPLIGIITSGFSSIKTKPVGDRSSFFSRLMRNQAKYGVAFILFGKDHINWDEGTIKGYSYGEKGWEQITAPFPNVIYDRLPNRRMEGEEKFRTVKKKLQEEYLIPWFNPGFFNKLDVFERIEQDDEAKAYLPETHAFTSFSVIEQMLSKYGHVYVKPQNGSLGSGIHQIIYVRESDFYYCRFKDKDGNKRLRKYQTLERLFNNLFKNRSLKNMMVQQGISLMRYDQHPVDFRIHTNKDESGNWTVSAIAAKVAGTGSPTTHIKNGGEVKTLEEIVPDTKLRKQMKERITKASLVLSRALEQNMEGIIAEIGFDLGVDKEGRIWLFEANSKPGRSIFIHPDLRGFEKLTRKLMLSYAIYLTKMSILSPEELFT</sequence>
<dbReference type="SUPFAM" id="SSF56059">
    <property type="entry name" value="Glutathione synthetase ATP-binding domain-like"/>
    <property type="match status" value="1"/>
</dbReference>
<dbReference type="RefSeq" id="WP_097158283.1">
    <property type="nucleotide sequence ID" value="NZ_JBEPMQ010000002.1"/>
</dbReference>
<dbReference type="AlphaFoldDB" id="A0A285CR33"/>
<accession>A0A285CR33</accession>
<dbReference type="EMBL" id="OAOP01000003">
    <property type="protein sequence ID" value="SNX69992.1"/>
    <property type="molecule type" value="Genomic_DNA"/>
</dbReference>
<gene>
    <name evidence="1" type="ORF">SAMN05877753_103375</name>
</gene>
<keyword evidence="2" id="KW-1185">Reference proteome</keyword>
<protein>
    <submittedName>
        <fullName evidence="1">YheC/D-like protein</fullName>
    </submittedName>
</protein>
<dbReference type="Pfam" id="PF14398">
    <property type="entry name" value="ATPgrasp_YheCD"/>
    <property type="match status" value="1"/>
</dbReference>
<dbReference type="OrthoDB" id="7869153at2"/>
<dbReference type="Proteomes" id="UP000219546">
    <property type="component" value="Unassembled WGS sequence"/>
</dbReference>
<dbReference type="InterPro" id="IPR026838">
    <property type="entry name" value="YheC/D"/>
</dbReference>
<organism evidence="1 2">
    <name type="scientific">Bacillus oleivorans</name>
    <dbReference type="NCBI Taxonomy" id="1448271"/>
    <lineage>
        <taxon>Bacteria</taxon>
        <taxon>Bacillati</taxon>
        <taxon>Bacillota</taxon>
        <taxon>Bacilli</taxon>
        <taxon>Bacillales</taxon>
        <taxon>Bacillaceae</taxon>
        <taxon>Bacillus</taxon>
    </lineage>
</organism>
<dbReference type="Gene3D" id="3.30.470.20">
    <property type="entry name" value="ATP-grasp fold, B domain"/>
    <property type="match status" value="1"/>
</dbReference>
<name>A0A285CR33_9BACI</name>
<evidence type="ECO:0000313" key="2">
    <source>
        <dbReference type="Proteomes" id="UP000219546"/>
    </source>
</evidence>
<evidence type="ECO:0000313" key="1">
    <source>
        <dbReference type="EMBL" id="SNX69992.1"/>
    </source>
</evidence>
<proteinExistence type="predicted"/>
<reference evidence="1 2" key="1">
    <citation type="submission" date="2017-08" db="EMBL/GenBank/DDBJ databases">
        <authorList>
            <person name="de Groot N.N."/>
        </authorList>
    </citation>
    <scope>NUCLEOTIDE SEQUENCE [LARGE SCALE GENOMIC DNA]</scope>
    <source>
        <strain evidence="1 2">JC228</strain>
    </source>
</reference>